<dbReference type="SMART" id="SM00717">
    <property type="entry name" value="SANT"/>
    <property type="match status" value="1"/>
</dbReference>
<feature type="compositionally biased region" description="Low complexity" evidence="3">
    <location>
        <begin position="140"/>
        <end position="153"/>
    </location>
</feature>
<feature type="compositionally biased region" description="Basic and acidic residues" evidence="3">
    <location>
        <begin position="381"/>
        <end position="391"/>
    </location>
</feature>
<dbReference type="OMA" id="YNMAEEM"/>
<keyword evidence="1 2" id="KW-0103">Bromodomain</keyword>
<evidence type="ECO:0000259" key="5">
    <source>
        <dbReference type="PROSITE" id="PS50090"/>
    </source>
</evidence>
<feature type="compositionally biased region" description="Basic and acidic residues" evidence="3">
    <location>
        <begin position="469"/>
        <end position="481"/>
    </location>
</feature>
<gene>
    <name evidence="6" type="ORF">BCR43DRAFT_270176</name>
</gene>
<keyword evidence="7" id="KW-1185">Reference proteome</keyword>
<evidence type="ECO:0000313" key="7">
    <source>
        <dbReference type="Proteomes" id="UP000242180"/>
    </source>
</evidence>
<feature type="domain" description="Myb-like" evidence="5">
    <location>
        <begin position="1"/>
        <end position="60"/>
    </location>
</feature>
<dbReference type="CDD" id="cd00167">
    <property type="entry name" value="SANT"/>
    <property type="match status" value="1"/>
</dbReference>
<dbReference type="Proteomes" id="UP000242180">
    <property type="component" value="Unassembled WGS sequence"/>
</dbReference>
<feature type="region of interest" description="Disordered" evidence="3">
    <location>
        <begin position="139"/>
        <end position="238"/>
    </location>
</feature>
<proteinExistence type="predicted"/>
<dbReference type="PANTHER" id="PTHR15398">
    <property type="entry name" value="BROMODOMAIN-CONTAINING PROTEIN 8"/>
    <property type="match status" value="1"/>
</dbReference>
<feature type="compositionally biased region" description="Polar residues" evidence="3">
    <location>
        <begin position="588"/>
        <end position="602"/>
    </location>
</feature>
<dbReference type="PROSITE" id="PS50090">
    <property type="entry name" value="MYB_LIKE"/>
    <property type="match status" value="1"/>
</dbReference>
<evidence type="ECO:0008006" key="8">
    <source>
        <dbReference type="Google" id="ProtNLM"/>
    </source>
</evidence>
<feature type="domain" description="Bromo" evidence="4">
    <location>
        <begin position="496"/>
        <end position="566"/>
    </location>
</feature>
<evidence type="ECO:0000256" key="3">
    <source>
        <dbReference type="SAM" id="MobiDB-lite"/>
    </source>
</evidence>
<evidence type="ECO:0000259" key="4">
    <source>
        <dbReference type="PROSITE" id="PS50014"/>
    </source>
</evidence>
<feature type="compositionally biased region" description="Polar residues" evidence="3">
    <location>
        <begin position="317"/>
        <end position="344"/>
    </location>
</feature>
<feature type="compositionally biased region" description="Polar residues" evidence="3">
    <location>
        <begin position="186"/>
        <end position="209"/>
    </location>
</feature>
<reference evidence="6 7" key="1">
    <citation type="submission" date="2016-07" db="EMBL/GenBank/DDBJ databases">
        <title>Pervasive Adenine N6-methylation of Active Genes in Fungi.</title>
        <authorList>
            <consortium name="DOE Joint Genome Institute"/>
            <person name="Mondo S.J."/>
            <person name="Dannebaum R.O."/>
            <person name="Kuo R.C."/>
            <person name="Labutti K."/>
            <person name="Haridas S."/>
            <person name="Kuo A."/>
            <person name="Salamov A."/>
            <person name="Ahrendt S.R."/>
            <person name="Lipzen A."/>
            <person name="Sullivan W."/>
            <person name="Andreopoulos W.B."/>
            <person name="Clum A."/>
            <person name="Lindquist E."/>
            <person name="Daum C."/>
            <person name="Ramamoorthy G.K."/>
            <person name="Gryganskyi A."/>
            <person name="Culley D."/>
            <person name="Magnuson J.K."/>
            <person name="James T.Y."/>
            <person name="O'Malley M.A."/>
            <person name="Stajich J.E."/>
            <person name="Spatafora J.W."/>
            <person name="Visel A."/>
            <person name="Grigoriev I.V."/>
        </authorList>
    </citation>
    <scope>NUCLEOTIDE SEQUENCE [LARGE SCALE GENOMIC DNA]</scope>
    <source>
        <strain evidence="6 7">NRRL 2496</strain>
    </source>
</reference>
<feature type="region of interest" description="Disordered" evidence="3">
    <location>
        <begin position="313"/>
        <end position="485"/>
    </location>
</feature>
<dbReference type="SUPFAM" id="SSF47370">
    <property type="entry name" value="Bromodomain"/>
    <property type="match status" value="1"/>
</dbReference>
<dbReference type="Pfam" id="PF00439">
    <property type="entry name" value="Bromodomain"/>
    <property type="match status" value="1"/>
</dbReference>
<dbReference type="STRING" id="13706.A0A1X2HBX0"/>
<dbReference type="AlphaFoldDB" id="A0A1X2HBX0"/>
<feature type="region of interest" description="Disordered" evidence="3">
    <location>
        <begin position="583"/>
        <end position="612"/>
    </location>
</feature>
<evidence type="ECO:0000256" key="1">
    <source>
        <dbReference type="ARBA" id="ARBA00023117"/>
    </source>
</evidence>
<name>A0A1X2HBX0_SYNRA</name>
<dbReference type="Gene3D" id="1.20.920.10">
    <property type="entry name" value="Bromodomain-like"/>
    <property type="match status" value="1"/>
</dbReference>
<dbReference type="GO" id="GO:0035267">
    <property type="term" value="C:NuA4 histone acetyltransferase complex"/>
    <property type="evidence" value="ECO:0007669"/>
    <property type="project" value="TreeGrafter"/>
</dbReference>
<dbReference type="PANTHER" id="PTHR15398:SF4">
    <property type="entry name" value="BROMODOMAIN-CONTAINING PROTEIN 8 ISOFORM X1"/>
    <property type="match status" value="1"/>
</dbReference>
<dbReference type="EMBL" id="MCGN01000005">
    <property type="protein sequence ID" value="ORY96272.1"/>
    <property type="molecule type" value="Genomic_DNA"/>
</dbReference>
<feature type="compositionally biased region" description="Basic and acidic residues" evidence="3">
    <location>
        <begin position="410"/>
        <end position="423"/>
    </location>
</feature>
<protein>
    <recommendedName>
        <fullName evidence="8">Bromo domain-containing protein</fullName>
    </recommendedName>
</protein>
<dbReference type="InParanoid" id="A0A1X2HBX0"/>
<feature type="compositionally biased region" description="Polar residues" evidence="3">
    <location>
        <begin position="452"/>
        <end position="468"/>
    </location>
</feature>
<evidence type="ECO:0000256" key="2">
    <source>
        <dbReference type="PROSITE-ProRule" id="PRU00035"/>
    </source>
</evidence>
<dbReference type="InterPro" id="IPR036427">
    <property type="entry name" value="Bromodomain-like_sf"/>
</dbReference>
<feature type="compositionally biased region" description="Low complexity" evidence="3">
    <location>
        <begin position="211"/>
        <end position="234"/>
    </location>
</feature>
<dbReference type="InterPro" id="IPR001005">
    <property type="entry name" value="SANT/Myb"/>
</dbReference>
<sequence>MDAPEWSVLEKLILAQAVYKLGEDNWAQIARRLRQHPMLKHREPDFFSQKSCSLQYYIMLKDLEAEKRQNPTPLAQDMPPVIKLARQLYAQRVDELKTMIKADEDQFMDIVLEINDIRAGRWDDKFKAMLEKEGVDLNNTAKSTTASPTATAARLEKEPVEEPAAPPENAPAEVTGVSAEVGQGKPDNSATAAQEVPGTTATKETQDTQGEPMEMTPTTTSPPATTTLTEAEPAVSQAETGISVPVVEPMESHPEPVEAPLDEVHHYKPTAEHISASTTVTPPATLSASTPASIAAVQHGETDIAAPPAVETDIGMDQSQPSVLTSQPTVSEPSPEPTVSQEQGETAPPSEVSTPVNKEEEVPERKRRHSAGPEGEEEKEEGITKRQKTGESEPTSPAAAAAPPAPLKMEPAEETHKETEHAPPDLLPSEYGSPEATHGPTPSPAILREGSESVTGSESNAPTPTSLSSEKRRNRDEERQQKSWQKITNSLWREISNHKNGAMFMNPIKESTAPMYYDVIKYPMDLKTIKNRIKDGYIRTTVEFERDVVLMLCNSLMYNKEGTEIFQMASEMLDDVTKQMKDFKTEDTNSSASSHTRKASTTAKDRRKSVAD</sequence>
<dbReference type="PROSITE" id="PS50014">
    <property type="entry name" value="BROMODOMAIN_2"/>
    <property type="match status" value="1"/>
</dbReference>
<accession>A0A1X2HBX0</accession>
<dbReference type="OrthoDB" id="1742084at2759"/>
<organism evidence="6 7">
    <name type="scientific">Syncephalastrum racemosum</name>
    <name type="common">Filamentous fungus</name>
    <dbReference type="NCBI Taxonomy" id="13706"/>
    <lineage>
        <taxon>Eukaryota</taxon>
        <taxon>Fungi</taxon>
        <taxon>Fungi incertae sedis</taxon>
        <taxon>Mucoromycota</taxon>
        <taxon>Mucoromycotina</taxon>
        <taxon>Mucoromycetes</taxon>
        <taxon>Mucorales</taxon>
        <taxon>Syncephalastraceae</taxon>
        <taxon>Syncephalastrum</taxon>
    </lineage>
</organism>
<comment type="caution">
    <text evidence="6">The sequence shown here is derived from an EMBL/GenBank/DDBJ whole genome shotgun (WGS) entry which is preliminary data.</text>
</comment>
<evidence type="ECO:0000313" key="6">
    <source>
        <dbReference type="EMBL" id="ORY96272.1"/>
    </source>
</evidence>
<dbReference type="InterPro" id="IPR001487">
    <property type="entry name" value="Bromodomain"/>
</dbReference>
<dbReference type="SMART" id="SM00297">
    <property type="entry name" value="BROMO"/>
    <property type="match status" value="1"/>
</dbReference>
<dbReference type="GO" id="GO:0006325">
    <property type="term" value="P:chromatin organization"/>
    <property type="evidence" value="ECO:0007669"/>
    <property type="project" value="UniProtKB-ARBA"/>
</dbReference>
<dbReference type="PRINTS" id="PR00503">
    <property type="entry name" value="BROMODOMAIN"/>
</dbReference>